<proteinExistence type="predicted"/>
<keyword evidence="1" id="KW-1185">Reference proteome</keyword>
<reference evidence="2" key="1">
    <citation type="submission" date="2016-11" db="UniProtKB">
        <authorList>
            <consortium name="WormBaseParasite"/>
        </authorList>
    </citation>
    <scope>IDENTIFICATION</scope>
</reference>
<dbReference type="AlphaFoldDB" id="A0A1I7Y7V6"/>
<dbReference type="Proteomes" id="UP000095287">
    <property type="component" value="Unplaced"/>
</dbReference>
<dbReference type="WBParaSite" id="L893_g13626.t1">
    <property type="protein sequence ID" value="L893_g13626.t1"/>
    <property type="gene ID" value="L893_g13626"/>
</dbReference>
<evidence type="ECO:0000313" key="1">
    <source>
        <dbReference type="Proteomes" id="UP000095287"/>
    </source>
</evidence>
<organism evidence="1 2">
    <name type="scientific">Steinernema glaseri</name>
    <dbReference type="NCBI Taxonomy" id="37863"/>
    <lineage>
        <taxon>Eukaryota</taxon>
        <taxon>Metazoa</taxon>
        <taxon>Ecdysozoa</taxon>
        <taxon>Nematoda</taxon>
        <taxon>Chromadorea</taxon>
        <taxon>Rhabditida</taxon>
        <taxon>Tylenchina</taxon>
        <taxon>Panagrolaimomorpha</taxon>
        <taxon>Strongyloidoidea</taxon>
        <taxon>Steinernematidae</taxon>
        <taxon>Steinernema</taxon>
    </lineage>
</organism>
<evidence type="ECO:0000313" key="2">
    <source>
        <dbReference type="WBParaSite" id="L893_g13626.t1"/>
    </source>
</evidence>
<protein>
    <submittedName>
        <fullName evidence="2">Protein kinase domain-containing protein</fullName>
    </submittedName>
</protein>
<accession>A0A1I7Y7V6</accession>
<sequence length="102" mass="11680">MKVVVDSALWDDWTFGCVPFMVSRDATTCLSTIEFIPRDSADARICYEEVSRSVTHPARLCEFDRLMESVSLTSRREKGTPEVVEFCLHQQQRYEGLSRADA</sequence>
<name>A0A1I7Y7V6_9BILA</name>